<reference evidence="2 3" key="1">
    <citation type="submission" date="2017-09" db="EMBL/GenBank/DDBJ databases">
        <authorList>
            <person name="Ehlers B."/>
            <person name="Leendertz F.H."/>
        </authorList>
    </citation>
    <scope>NUCLEOTIDE SEQUENCE [LARGE SCALE GENOMIC DNA]</scope>
    <source>
        <strain evidence="2 3">USBA 140</strain>
    </source>
</reference>
<dbReference type="InterPro" id="IPR002611">
    <property type="entry name" value="IstB_ATP-bd"/>
</dbReference>
<name>A0A286H2J3_9PROT</name>
<sequence length="72" mass="8202">MPRALEILDHIIRQLERGEVSRLEALDALLAEEYAGREGRRVKAALQMARLTTVKTLACTATPKLTSQRQRW</sequence>
<dbReference type="AlphaFoldDB" id="A0A286H2J3"/>
<proteinExistence type="predicted"/>
<evidence type="ECO:0000313" key="3">
    <source>
        <dbReference type="Proteomes" id="UP000219621"/>
    </source>
</evidence>
<organism evidence="2 3">
    <name type="scientific">Caenispirillum bisanense</name>
    <dbReference type="NCBI Taxonomy" id="414052"/>
    <lineage>
        <taxon>Bacteria</taxon>
        <taxon>Pseudomonadati</taxon>
        <taxon>Pseudomonadota</taxon>
        <taxon>Alphaproteobacteria</taxon>
        <taxon>Rhodospirillales</taxon>
        <taxon>Novispirillaceae</taxon>
        <taxon>Caenispirillum</taxon>
    </lineage>
</organism>
<dbReference type="Proteomes" id="UP000219621">
    <property type="component" value="Unassembled WGS sequence"/>
</dbReference>
<evidence type="ECO:0000259" key="1">
    <source>
        <dbReference type="Pfam" id="PF01695"/>
    </source>
</evidence>
<dbReference type="EMBL" id="OCNJ01000039">
    <property type="protein sequence ID" value="SOE01961.1"/>
    <property type="molecule type" value="Genomic_DNA"/>
</dbReference>
<keyword evidence="3" id="KW-1185">Reference proteome</keyword>
<feature type="domain" description="IstB-like ATP-binding" evidence="1">
    <location>
        <begin position="9"/>
        <end position="58"/>
    </location>
</feature>
<evidence type="ECO:0000313" key="2">
    <source>
        <dbReference type="EMBL" id="SOE01961.1"/>
    </source>
</evidence>
<dbReference type="Pfam" id="PF01695">
    <property type="entry name" value="IstB_IS21"/>
    <property type="match status" value="1"/>
</dbReference>
<accession>A0A286H2J3</accession>
<gene>
    <name evidence="2" type="ORF">SAMN05421508_1392</name>
</gene>
<protein>
    <recommendedName>
        <fullName evidence="1">IstB-like ATP-binding domain-containing protein</fullName>
    </recommendedName>
</protein>
<dbReference type="RefSeq" id="WP_281257972.1">
    <property type="nucleotide sequence ID" value="NZ_OCNJ01000039.1"/>
</dbReference>